<evidence type="ECO:0000313" key="7">
    <source>
        <dbReference type="EMBL" id="CAD7236343.1"/>
    </source>
</evidence>
<dbReference type="InterPro" id="IPR003347">
    <property type="entry name" value="JmjC_dom"/>
</dbReference>
<dbReference type="Gene3D" id="2.60.120.650">
    <property type="entry name" value="Cupin"/>
    <property type="match status" value="1"/>
</dbReference>
<feature type="domain" description="JmjC" evidence="6">
    <location>
        <begin position="139"/>
        <end position="264"/>
    </location>
</feature>
<dbReference type="EMBL" id="OB678377">
    <property type="protein sequence ID" value="CAD7236343.1"/>
    <property type="molecule type" value="Genomic_DNA"/>
</dbReference>
<dbReference type="PROSITE" id="PS51184">
    <property type="entry name" value="JMJC"/>
    <property type="match status" value="1"/>
</dbReference>
<gene>
    <name evidence="7" type="ORF">CTOB1V02_LOCUS14158</name>
</gene>
<dbReference type="InterPro" id="IPR050690">
    <property type="entry name" value="JHDM1_Histone_Demethylase"/>
</dbReference>
<evidence type="ECO:0000256" key="1">
    <source>
        <dbReference type="ARBA" id="ARBA00022723"/>
    </source>
</evidence>
<evidence type="ECO:0000256" key="5">
    <source>
        <dbReference type="ARBA" id="ARBA00023163"/>
    </source>
</evidence>
<dbReference type="OrthoDB" id="5876800at2759"/>
<evidence type="ECO:0000259" key="6">
    <source>
        <dbReference type="PROSITE" id="PS51184"/>
    </source>
</evidence>
<keyword evidence="1" id="KW-0479">Metal-binding</keyword>
<keyword evidence="5" id="KW-0804">Transcription</keyword>
<reference evidence="7" key="1">
    <citation type="submission" date="2020-11" db="EMBL/GenBank/DDBJ databases">
        <authorList>
            <person name="Tran Van P."/>
        </authorList>
    </citation>
    <scope>NUCLEOTIDE SEQUENCE</scope>
</reference>
<name>A0A7R8WWS1_9CRUS</name>
<dbReference type="PANTHER" id="PTHR23123">
    <property type="entry name" value="PHD/F-BOX CONTAINING PROTEIN"/>
    <property type="match status" value="1"/>
</dbReference>
<proteinExistence type="predicted"/>
<accession>A0A7R8WWS1</accession>
<dbReference type="GO" id="GO:0046872">
    <property type="term" value="F:metal ion binding"/>
    <property type="evidence" value="ECO:0007669"/>
    <property type="project" value="UniProtKB-KW"/>
</dbReference>
<dbReference type="AlphaFoldDB" id="A0A7R8WWS1"/>
<organism evidence="7">
    <name type="scientific">Cyprideis torosa</name>
    <dbReference type="NCBI Taxonomy" id="163714"/>
    <lineage>
        <taxon>Eukaryota</taxon>
        <taxon>Metazoa</taxon>
        <taxon>Ecdysozoa</taxon>
        <taxon>Arthropoda</taxon>
        <taxon>Crustacea</taxon>
        <taxon>Oligostraca</taxon>
        <taxon>Ostracoda</taxon>
        <taxon>Podocopa</taxon>
        <taxon>Podocopida</taxon>
        <taxon>Cytherocopina</taxon>
        <taxon>Cytheroidea</taxon>
        <taxon>Cytherideidae</taxon>
        <taxon>Cyprideis</taxon>
    </lineage>
</organism>
<keyword evidence="4" id="KW-0805">Transcription regulation</keyword>
<evidence type="ECO:0000256" key="2">
    <source>
        <dbReference type="ARBA" id="ARBA00023002"/>
    </source>
</evidence>
<keyword evidence="2" id="KW-0560">Oxidoreductase</keyword>
<feature type="non-terminal residue" evidence="7">
    <location>
        <position position="264"/>
    </location>
</feature>
<dbReference type="SUPFAM" id="SSF51197">
    <property type="entry name" value="Clavaminate synthase-like"/>
    <property type="match status" value="1"/>
</dbReference>
<sequence length="264" mass="31119">MVKPKPKRVIRERKERKSYHDDTWLPEDDVIEGGRSFLLSDKLDSSDFPSDFVKELKGCDFSLAYIQKHGFSQPLLFIEKEGLKMKVPDESFTINDVRLCVDVMDVNTQKNTEMSMKQWQRYWESERKDKLLNVISLEFSHTKLEHHVQAPEVVRQMDWVECAWPPHLKEMQTEATNKLDEMMYPKVQKYVLMSVKGCFTDFHIDFGGTSVWYHIVWGRKVFWLIPPTERNLGLYENWVLSGKQGDIFFGDTVEKCSRILLQKG</sequence>
<protein>
    <recommendedName>
        <fullName evidence="6">JmjC domain-containing protein</fullName>
    </recommendedName>
</protein>
<evidence type="ECO:0000256" key="4">
    <source>
        <dbReference type="ARBA" id="ARBA00023015"/>
    </source>
</evidence>
<keyword evidence="3" id="KW-0408">Iron</keyword>
<dbReference type="GO" id="GO:0016491">
    <property type="term" value="F:oxidoreductase activity"/>
    <property type="evidence" value="ECO:0007669"/>
    <property type="project" value="UniProtKB-KW"/>
</dbReference>
<evidence type="ECO:0000256" key="3">
    <source>
        <dbReference type="ARBA" id="ARBA00023004"/>
    </source>
</evidence>
<dbReference type="SMART" id="SM00558">
    <property type="entry name" value="JmjC"/>
    <property type="match status" value="1"/>
</dbReference>